<proteinExistence type="predicted"/>
<evidence type="ECO:0000259" key="1">
    <source>
        <dbReference type="SMART" id="SM00858"/>
    </source>
</evidence>
<keyword evidence="3" id="KW-1185">Reference proteome</keyword>
<sequence length="206" mass="21695">MMASLRQRIRLDPRLLIGCVLVVASVLGVIWVVSQAKQTVAVYVAAAPIAQGDAITEQSLSIVNVPISDSHELYLTPDRFDGSAVISTRPIGQGEYLPLSAIGAGDETSAPVVVTISGALPEDVGTGVAVELWAAAPGERPGTYNTPVALVQQAQVVRVLESQQLVNSGQVEVELRIPDTDLAEVLTALTNGSRLHVVPLYRPVGE</sequence>
<dbReference type="CDD" id="cd11614">
    <property type="entry name" value="SAF_CpaB_FlgA_like"/>
    <property type="match status" value="1"/>
</dbReference>
<feature type="domain" description="SAF" evidence="1">
    <location>
        <begin position="40"/>
        <end position="103"/>
    </location>
</feature>
<reference evidence="2" key="1">
    <citation type="submission" date="2018-03" db="EMBL/GenBank/DDBJ databases">
        <authorList>
            <person name="Nunes O.C."/>
            <person name="Lopes A.R."/>
            <person name="Froufe H."/>
            <person name="Munoz-Merida A."/>
            <person name="Barroso C."/>
            <person name="Egas C."/>
        </authorList>
    </citation>
    <scope>NUCLEOTIDE SEQUENCE</scope>
    <source>
        <strain evidence="2">ON4</strain>
    </source>
</reference>
<reference evidence="2" key="2">
    <citation type="journal article" date="2022" name="Sci. Rep.">
        <title>In silico prediction of the enzymes involved in the degradation of the herbicide molinate by Gulosibacter molinativorax ON4T.</title>
        <authorList>
            <person name="Lopes A.R."/>
            <person name="Bunin E."/>
            <person name="Viana A.T."/>
            <person name="Froufe H."/>
            <person name="Munoz-Merida A."/>
            <person name="Pinho D."/>
            <person name="Figueiredo J."/>
            <person name="Barroso C."/>
            <person name="Vaz-Moreira I."/>
            <person name="Bellanger X."/>
            <person name="Egas C."/>
            <person name="Nunes O.C."/>
        </authorList>
    </citation>
    <scope>NUCLEOTIDE SEQUENCE</scope>
    <source>
        <strain evidence="2">ON4</strain>
    </source>
</reference>
<dbReference type="SMART" id="SM00858">
    <property type="entry name" value="SAF"/>
    <property type="match status" value="1"/>
</dbReference>
<evidence type="ECO:0000313" key="2">
    <source>
        <dbReference type="EMBL" id="MDJ1372548.1"/>
    </source>
</evidence>
<dbReference type="EMBL" id="PXVD01000030">
    <property type="protein sequence ID" value="MDJ1372548.1"/>
    <property type="molecule type" value="Genomic_DNA"/>
</dbReference>
<dbReference type="Proteomes" id="UP001170379">
    <property type="component" value="Unassembled WGS sequence"/>
</dbReference>
<name>A0ABT7CBH1_9MICO</name>
<comment type="caution">
    <text evidence="2">The sequence shown here is derived from an EMBL/GenBank/DDBJ whole genome shotgun (WGS) entry which is preliminary data.</text>
</comment>
<protein>
    <recommendedName>
        <fullName evidence="1">SAF domain-containing protein</fullName>
    </recommendedName>
</protein>
<accession>A0ABT7CBH1</accession>
<evidence type="ECO:0000313" key="3">
    <source>
        <dbReference type="Proteomes" id="UP001170379"/>
    </source>
</evidence>
<gene>
    <name evidence="2" type="ORF">C7K25_14460</name>
</gene>
<dbReference type="InterPro" id="IPR013974">
    <property type="entry name" value="SAF"/>
</dbReference>
<dbReference type="RefSeq" id="WP_035732355.1">
    <property type="nucleotide sequence ID" value="NZ_CP028426.1"/>
</dbReference>
<organism evidence="2 3">
    <name type="scientific">Gulosibacter molinativorax</name>
    <dbReference type="NCBI Taxonomy" id="256821"/>
    <lineage>
        <taxon>Bacteria</taxon>
        <taxon>Bacillati</taxon>
        <taxon>Actinomycetota</taxon>
        <taxon>Actinomycetes</taxon>
        <taxon>Micrococcales</taxon>
        <taxon>Microbacteriaceae</taxon>
        <taxon>Gulosibacter</taxon>
    </lineage>
</organism>
<dbReference type="Pfam" id="PF08666">
    <property type="entry name" value="SAF"/>
    <property type="match status" value="1"/>
</dbReference>